<dbReference type="InterPro" id="IPR012729">
    <property type="entry name" value="ThiF_fam2"/>
</dbReference>
<dbReference type="SUPFAM" id="SSF69572">
    <property type="entry name" value="Activating enzymes of the ubiquitin-like proteins"/>
    <property type="match status" value="1"/>
</dbReference>
<keyword evidence="3" id="KW-0548">Nucleotidyltransferase</keyword>
<accession>A0A1I0WWL5</accession>
<dbReference type="GO" id="GO:0008641">
    <property type="term" value="F:ubiquitin-like modifier activating enzyme activity"/>
    <property type="evidence" value="ECO:0007669"/>
    <property type="project" value="InterPro"/>
</dbReference>
<dbReference type="PANTHER" id="PTHR43267">
    <property type="entry name" value="TRNA THREONYLCARBAMOYLADENOSINE DEHYDRATASE"/>
    <property type="match status" value="1"/>
</dbReference>
<evidence type="ECO:0000313" key="4">
    <source>
        <dbReference type="Proteomes" id="UP000198619"/>
    </source>
</evidence>
<name>A0A1I0WWL5_9CLOT</name>
<dbReference type="InterPro" id="IPR000594">
    <property type="entry name" value="ThiF_NAD_FAD-bd"/>
</dbReference>
<organism evidence="3 4">
    <name type="scientific">Clostridium frigidicarnis</name>
    <dbReference type="NCBI Taxonomy" id="84698"/>
    <lineage>
        <taxon>Bacteria</taxon>
        <taxon>Bacillati</taxon>
        <taxon>Bacillota</taxon>
        <taxon>Clostridia</taxon>
        <taxon>Eubacteriales</taxon>
        <taxon>Clostridiaceae</taxon>
        <taxon>Clostridium</taxon>
    </lineage>
</organism>
<dbReference type="GO" id="GO:0061503">
    <property type="term" value="F:tRNA threonylcarbamoyladenosine dehydratase"/>
    <property type="evidence" value="ECO:0007669"/>
    <property type="project" value="TreeGrafter"/>
</dbReference>
<evidence type="ECO:0000259" key="2">
    <source>
        <dbReference type="Pfam" id="PF14453"/>
    </source>
</evidence>
<feature type="domain" description="THIF-type NAD/FAD binding fold" evidence="1">
    <location>
        <begin position="70"/>
        <end position="266"/>
    </location>
</feature>
<dbReference type="GO" id="GO:0016779">
    <property type="term" value="F:nucleotidyltransferase activity"/>
    <property type="evidence" value="ECO:0007669"/>
    <property type="project" value="UniProtKB-KW"/>
</dbReference>
<dbReference type="GO" id="GO:0061504">
    <property type="term" value="P:cyclic threonylcarbamoyladenosine biosynthetic process"/>
    <property type="evidence" value="ECO:0007669"/>
    <property type="project" value="TreeGrafter"/>
</dbReference>
<reference evidence="3 4" key="1">
    <citation type="submission" date="2016-10" db="EMBL/GenBank/DDBJ databases">
        <authorList>
            <person name="de Groot N.N."/>
        </authorList>
    </citation>
    <scope>NUCLEOTIDE SEQUENCE [LARGE SCALE GENOMIC DNA]</scope>
    <source>
        <strain evidence="3 4">DSM 12271</strain>
    </source>
</reference>
<protein>
    <submittedName>
        <fullName evidence="3">Sulfur carrier protein ThiS adenylyltransferase</fullName>
    </submittedName>
</protein>
<dbReference type="InterPro" id="IPR032726">
    <property type="entry name" value="ThiS-like_dom"/>
</dbReference>
<keyword evidence="3" id="KW-0808">Transferase</keyword>
<dbReference type="Proteomes" id="UP000198619">
    <property type="component" value="Unassembled WGS sequence"/>
</dbReference>
<evidence type="ECO:0000259" key="1">
    <source>
        <dbReference type="Pfam" id="PF00899"/>
    </source>
</evidence>
<dbReference type="NCBIfam" id="NF006395">
    <property type="entry name" value="PRK08644.1"/>
    <property type="match status" value="1"/>
</dbReference>
<proteinExistence type="predicted"/>
<sequence>MKVYVNEKGMNFQEGIRCFGIKERIKPNGDILILNGFPIEEDKVVSEGDKIVIIKCGEIPNDEELKNLMMSRHTPYVYERIKNSRVAIAGLGGLGSNVAIALARVGVGFLRIVDFDLVEPSNLNRQQYFINQIGMKKSKGLKETIKNINPFIKVDDVDEYVTKENIRELFSDIDIVVEAFDNVENKVMLISEVLKNISTVKVVSASGMAGYFSNNLIKTRKINSRLYLCGDEESEAKIGCGLMAPRVGIVAHHEANMVLRILLGEEKV</sequence>
<dbReference type="Pfam" id="PF00899">
    <property type="entry name" value="ThiF"/>
    <property type="match status" value="1"/>
</dbReference>
<dbReference type="InterPro" id="IPR035985">
    <property type="entry name" value="Ubiquitin-activating_enz"/>
</dbReference>
<gene>
    <name evidence="3" type="ORF">SAMN04488528_1006124</name>
</gene>
<dbReference type="AlphaFoldDB" id="A0A1I0WWL5"/>
<dbReference type="NCBIfam" id="TIGR02354">
    <property type="entry name" value="thiF_fam2"/>
    <property type="match status" value="1"/>
</dbReference>
<evidence type="ECO:0000313" key="3">
    <source>
        <dbReference type="EMBL" id="SFA93095.1"/>
    </source>
</evidence>
<dbReference type="RefSeq" id="WP_090039545.1">
    <property type="nucleotide sequence ID" value="NZ_FOKI01000006.1"/>
</dbReference>
<dbReference type="InterPro" id="IPR045886">
    <property type="entry name" value="ThiF/MoeB/HesA"/>
</dbReference>
<dbReference type="Gene3D" id="3.40.50.720">
    <property type="entry name" value="NAD(P)-binding Rossmann-like Domain"/>
    <property type="match status" value="1"/>
</dbReference>
<keyword evidence="4" id="KW-1185">Reference proteome</keyword>
<dbReference type="OrthoDB" id="9804286at2"/>
<dbReference type="STRING" id="84698.SAMN04488528_1006124"/>
<dbReference type="PANTHER" id="PTHR43267:SF3">
    <property type="entry name" value="THIF PROTEIN"/>
    <property type="match status" value="1"/>
</dbReference>
<dbReference type="EMBL" id="FOKI01000006">
    <property type="protein sequence ID" value="SFA93095.1"/>
    <property type="molecule type" value="Genomic_DNA"/>
</dbReference>
<feature type="domain" description="ThiS-like ubiquitin" evidence="2">
    <location>
        <begin position="1"/>
        <end position="56"/>
    </location>
</feature>
<dbReference type="Pfam" id="PF14453">
    <property type="entry name" value="ThiS-like"/>
    <property type="match status" value="1"/>
</dbReference>